<keyword evidence="1" id="KW-0175">Coiled coil</keyword>
<feature type="region of interest" description="Disordered" evidence="2">
    <location>
        <begin position="1200"/>
        <end position="1255"/>
    </location>
</feature>
<feature type="compositionally biased region" description="Polar residues" evidence="2">
    <location>
        <begin position="1235"/>
        <end position="1246"/>
    </location>
</feature>
<feature type="region of interest" description="Disordered" evidence="2">
    <location>
        <begin position="660"/>
        <end position="689"/>
    </location>
</feature>
<name>A0A7S4VCC7_9DINO</name>
<feature type="coiled-coil region" evidence="1">
    <location>
        <begin position="503"/>
        <end position="534"/>
    </location>
</feature>
<feature type="compositionally biased region" description="Basic and acidic residues" evidence="2">
    <location>
        <begin position="672"/>
        <end position="683"/>
    </location>
</feature>
<accession>A0A7S4VCC7</accession>
<organism evidence="3">
    <name type="scientific">Alexandrium monilatum</name>
    <dbReference type="NCBI Taxonomy" id="311494"/>
    <lineage>
        <taxon>Eukaryota</taxon>
        <taxon>Sar</taxon>
        <taxon>Alveolata</taxon>
        <taxon>Dinophyceae</taxon>
        <taxon>Gonyaulacales</taxon>
        <taxon>Pyrocystaceae</taxon>
        <taxon>Alexandrium</taxon>
    </lineage>
</organism>
<reference evidence="3" key="1">
    <citation type="submission" date="2021-01" db="EMBL/GenBank/DDBJ databases">
        <authorList>
            <person name="Corre E."/>
            <person name="Pelletier E."/>
            <person name="Niang G."/>
            <person name="Scheremetjew M."/>
            <person name="Finn R."/>
            <person name="Kale V."/>
            <person name="Holt S."/>
            <person name="Cochrane G."/>
            <person name="Meng A."/>
            <person name="Brown T."/>
            <person name="Cohen L."/>
        </authorList>
    </citation>
    <scope>NUCLEOTIDE SEQUENCE</scope>
    <source>
        <strain evidence="3">CCMP3105</strain>
    </source>
</reference>
<evidence type="ECO:0000313" key="3">
    <source>
        <dbReference type="EMBL" id="CAE4575962.1"/>
    </source>
</evidence>
<evidence type="ECO:0000256" key="2">
    <source>
        <dbReference type="SAM" id="MobiDB-lite"/>
    </source>
</evidence>
<sequence>MAAEQRFQERLDAAQRGAASAVQDAAEVKHLLRDAESAAATSASLAEAARLAQAAEAREADSLRCKFEATAAEVAALQTGLARERESADAERRLREEEHREMVVLLTRRHGTTEALLAHREQAARGVVVSLLASQVAGLMSGAFSAWRELCAVQAQPAAPAAASLPESASTAAQHGEDVSRTLIARREELARHVLAGSLAAQLEGLVRGFFSAWRDALEQQSSSASVAVSSIAVAQLQGRLEAATAELEAASCRTAGARAFAQAEEAAAAHGRLRAESTRALLARQRDASRCVLAVLISSGMELLVQGAFRSWRDLATAEALRLGQEGALKESVAVASEERVRLGAELAALQAQASMADRRGQELTSELREMRGSEEEVKLLMTAATEARQEDAAMQRALSEKESAVRALSSEVQDHLEARTTLESRLRSMTDESSALLCQLEEAEGQTAMARHNHVREYLHDGAAAAHCERRLSAVSGLLAVLLAERAECCLRGAFLAWRDLGAAEAEASTLRRELQQALVAASAARSEAAEEGRRAEAQEAAVAAECRSELRALATEKAAALEVAARSQEEDSRALATVAAEASRLREALERAEAVQVPDPRKAASRLHAGLSDHLLARREDASQRVLAAVIASQMESIAASAFHVWRLAATTSPVLPALGEDPAAGSSRKGERAVRDDSGRGLGGAATGQAEAASLVLMRRREGALCKLLADLFATQLERLAQGVLYAWREAFNRGHAQAREAERVIAQGVLYAWCEAVERGRAQAREAERVAGEFAALREELRSGLEEKVAAAEARERAEARLRAEADEASRLAGCLDTAREETRCARECAEARLRAEEDEASRLAGCLERARAEARSAEERARPAQADLPDRALMALLIRREHTSQGVICGLLARQSEALLHSTLWLWHDTHVLRRQKCCRKVLAAWCELCASLLQALLRRVFHPWAQLVVARLLSLVRAFFSAWRAAVSPPSAAGAMGFDPGGERREVASSGAASAAPPVEESGEVDRLRREVARLTARMEEMASQAHLAKQVASEENGSRRPHKLLAAVPDGAPLADFRGVVSTLLASQLEACVRGAFVSWRAATPHVALAGEGPPAGVGREVIELRAALREAVDGQEAAQRMLARVEQSAESASRETRAAGRLAEEAAAAASLLRARELAARQVLLAVLASQLESLVSGAFGAWRGAARAREGVGEGARTSPPQGAAASGPSRPQQNARPTADAGQCSGTQWRTSPAETDSDSEPDL</sequence>
<evidence type="ECO:0000256" key="1">
    <source>
        <dbReference type="SAM" id="Coils"/>
    </source>
</evidence>
<dbReference type="AlphaFoldDB" id="A0A7S4VCC7"/>
<proteinExistence type="predicted"/>
<dbReference type="EMBL" id="HBNR01023300">
    <property type="protein sequence ID" value="CAE4575962.1"/>
    <property type="molecule type" value="Transcribed_RNA"/>
</dbReference>
<feature type="coiled-coil region" evidence="1">
    <location>
        <begin position="793"/>
        <end position="873"/>
    </location>
</feature>
<feature type="compositionally biased region" description="Low complexity" evidence="2">
    <location>
        <begin position="995"/>
        <end position="1007"/>
    </location>
</feature>
<protein>
    <submittedName>
        <fullName evidence="3">Uncharacterized protein</fullName>
    </submittedName>
</protein>
<gene>
    <name evidence="3" type="ORF">AMON00008_LOCUS15582</name>
</gene>
<feature type="coiled-coil region" evidence="1">
    <location>
        <begin position="334"/>
        <end position="392"/>
    </location>
</feature>
<feature type="region of interest" description="Disordered" evidence="2">
    <location>
        <begin position="984"/>
        <end position="1014"/>
    </location>
</feature>